<feature type="transmembrane region" description="Helical" evidence="9">
    <location>
        <begin position="51"/>
        <end position="69"/>
    </location>
</feature>
<reference evidence="10 11" key="1">
    <citation type="submission" date="2016-10" db="EMBL/GenBank/DDBJ databases">
        <authorList>
            <person name="de Groot N.N."/>
        </authorList>
    </citation>
    <scope>NUCLEOTIDE SEQUENCE [LARGE SCALE GENOMIC DNA]</scope>
    <source>
        <strain evidence="10 11">DSM 22126</strain>
    </source>
</reference>
<feature type="transmembrane region" description="Helical" evidence="9">
    <location>
        <begin position="309"/>
        <end position="325"/>
    </location>
</feature>
<evidence type="ECO:0000256" key="3">
    <source>
        <dbReference type="ARBA" id="ARBA00022448"/>
    </source>
</evidence>
<feature type="transmembrane region" description="Helical" evidence="9">
    <location>
        <begin position="108"/>
        <end position="127"/>
    </location>
</feature>
<evidence type="ECO:0000256" key="8">
    <source>
        <dbReference type="SAM" id="MobiDB-lite"/>
    </source>
</evidence>
<feature type="compositionally biased region" description="Basic and acidic residues" evidence="8">
    <location>
        <begin position="447"/>
        <end position="460"/>
    </location>
</feature>
<feature type="transmembrane region" description="Helical" evidence="9">
    <location>
        <begin position="75"/>
        <end position="96"/>
    </location>
</feature>
<proteinExistence type="inferred from homology"/>
<keyword evidence="3" id="KW-0813">Transport</keyword>
<organism evidence="10 11">
    <name type="scientific">Paraoerskovia marina</name>
    <dbReference type="NCBI Taxonomy" id="545619"/>
    <lineage>
        <taxon>Bacteria</taxon>
        <taxon>Bacillati</taxon>
        <taxon>Actinomycetota</taxon>
        <taxon>Actinomycetes</taxon>
        <taxon>Micrococcales</taxon>
        <taxon>Cellulomonadaceae</taxon>
        <taxon>Paraoerskovia</taxon>
    </lineage>
</organism>
<dbReference type="Proteomes" id="UP000185663">
    <property type="component" value="Chromosome I"/>
</dbReference>
<keyword evidence="5 9" id="KW-0812">Transmembrane</keyword>
<dbReference type="AlphaFoldDB" id="A0A1H1QNC5"/>
<comment type="subcellular location">
    <subcellularLocation>
        <location evidence="1">Cell membrane</location>
        <topology evidence="1">Multi-pass membrane protein</topology>
    </subcellularLocation>
</comment>
<evidence type="ECO:0000313" key="11">
    <source>
        <dbReference type="Proteomes" id="UP000185663"/>
    </source>
</evidence>
<evidence type="ECO:0000256" key="2">
    <source>
        <dbReference type="ARBA" id="ARBA00009773"/>
    </source>
</evidence>
<evidence type="ECO:0000256" key="7">
    <source>
        <dbReference type="ARBA" id="ARBA00023136"/>
    </source>
</evidence>
<evidence type="ECO:0000313" key="10">
    <source>
        <dbReference type="EMBL" id="SDS24429.1"/>
    </source>
</evidence>
<dbReference type="eggNOG" id="COG0628">
    <property type="taxonomic scope" value="Bacteria"/>
</dbReference>
<keyword evidence="11" id="KW-1185">Reference proteome</keyword>
<feature type="transmembrane region" description="Helical" evidence="9">
    <location>
        <begin position="279"/>
        <end position="302"/>
    </location>
</feature>
<dbReference type="EMBL" id="LT629776">
    <property type="protein sequence ID" value="SDS24429.1"/>
    <property type="molecule type" value="Genomic_DNA"/>
</dbReference>
<comment type="similarity">
    <text evidence="2">Belongs to the autoinducer-2 exporter (AI-2E) (TC 2.A.86) family.</text>
</comment>
<dbReference type="GO" id="GO:0005886">
    <property type="term" value="C:plasma membrane"/>
    <property type="evidence" value="ECO:0007669"/>
    <property type="project" value="UniProtKB-SubCell"/>
</dbReference>
<evidence type="ECO:0000256" key="5">
    <source>
        <dbReference type="ARBA" id="ARBA00022692"/>
    </source>
</evidence>
<evidence type="ECO:0000256" key="1">
    <source>
        <dbReference type="ARBA" id="ARBA00004651"/>
    </source>
</evidence>
<dbReference type="Pfam" id="PF01594">
    <property type="entry name" value="AI-2E_transport"/>
    <property type="match status" value="1"/>
</dbReference>
<gene>
    <name evidence="10" type="ORF">SAMN04489860_1121</name>
</gene>
<sequence>MTTKHPDVDPADGADEPVAGDEPVEAVELVDADPGADRVPVPSSIQTAASWSWRLLVIALATAALLFLIVELDVIVVPVAIALLFTVLLLPVRIFLERYLRFNRGAAAGTALVGTIIVVAALIAVAGRSIVTGFQDLADQAVAGFREMLDWVGGPPLNIDVETLRSWMDEAFSAFSSMQSEVLSGAVGAATTVGHVFAGIAIALFCTFFFLYDGRTIWSWCVGLLPVRSRDVVHQAARRGFVTLSAYARTQILVAFVDGVGIGTGAAILGVPLALPLGFLVFVGAFIPIVGAVLSGAVAVLIALVAKGWITALIMLGVVLLVQQIEGHVLQPFLMGHALSLHPVAVLLAVAAGAFTAGIVGALFAVPIVATLNTVVLYLHGHDKFPELGTADHAVVRGSPALPVVVRHAEYGVAPETQTAQEHVDRVRRFVWRGERTGASRRGGRRSSHDESRPSPDADD</sequence>
<keyword evidence="7 9" id="KW-0472">Membrane</keyword>
<evidence type="ECO:0000256" key="4">
    <source>
        <dbReference type="ARBA" id="ARBA00022475"/>
    </source>
</evidence>
<dbReference type="GO" id="GO:0055085">
    <property type="term" value="P:transmembrane transport"/>
    <property type="evidence" value="ECO:0007669"/>
    <property type="project" value="TreeGrafter"/>
</dbReference>
<name>A0A1H1QNC5_9CELL</name>
<feature type="region of interest" description="Disordered" evidence="8">
    <location>
        <begin position="435"/>
        <end position="460"/>
    </location>
</feature>
<dbReference type="PANTHER" id="PTHR21716:SF53">
    <property type="entry name" value="PERMEASE PERM-RELATED"/>
    <property type="match status" value="1"/>
</dbReference>
<keyword evidence="6 9" id="KW-1133">Transmembrane helix</keyword>
<evidence type="ECO:0000256" key="6">
    <source>
        <dbReference type="ARBA" id="ARBA00022989"/>
    </source>
</evidence>
<keyword evidence="4" id="KW-1003">Cell membrane</keyword>
<dbReference type="PANTHER" id="PTHR21716">
    <property type="entry name" value="TRANSMEMBRANE PROTEIN"/>
    <property type="match status" value="1"/>
</dbReference>
<protein>
    <submittedName>
        <fullName evidence="10">Predicted PurR-regulated permease PerM</fullName>
    </submittedName>
</protein>
<accession>A0A1H1QNC5</accession>
<dbReference type="InterPro" id="IPR002549">
    <property type="entry name" value="AI-2E-like"/>
</dbReference>
<feature type="transmembrane region" description="Helical" evidence="9">
    <location>
        <begin position="345"/>
        <end position="378"/>
    </location>
</feature>
<feature type="transmembrane region" description="Helical" evidence="9">
    <location>
        <begin position="252"/>
        <end position="273"/>
    </location>
</feature>
<feature type="transmembrane region" description="Helical" evidence="9">
    <location>
        <begin position="186"/>
        <end position="212"/>
    </location>
</feature>
<dbReference type="RefSeq" id="WP_083371887.1">
    <property type="nucleotide sequence ID" value="NZ_LT629776.1"/>
</dbReference>
<evidence type="ECO:0000256" key="9">
    <source>
        <dbReference type="SAM" id="Phobius"/>
    </source>
</evidence>